<organism evidence="2 3">
    <name type="scientific">Dendrothele bispora (strain CBS 962.96)</name>
    <dbReference type="NCBI Taxonomy" id="1314807"/>
    <lineage>
        <taxon>Eukaryota</taxon>
        <taxon>Fungi</taxon>
        <taxon>Dikarya</taxon>
        <taxon>Basidiomycota</taxon>
        <taxon>Agaricomycotina</taxon>
        <taxon>Agaricomycetes</taxon>
        <taxon>Agaricomycetidae</taxon>
        <taxon>Agaricales</taxon>
        <taxon>Agaricales incertae sedis</taxon>
        <taxon>Dendrothele</taxon>
    </lineage>
</organism>
<reference evidence="2 3" key="1">
    <citation type="journal article" date="2019" name="Nat. Ecol. Evol.">
        <title>Megaphylogeny resolves global patterns of mushroom evolution.</title>
        <authorList>
            <person name="Varga T."/>
            <person name="Krizsan K."/>
            <person name="Foldi C."/>
            <person name="Dima B."/>
            <person name="Sanchez-Garcia M."/>
            <person name="Sanchez-Ramirez S."/>
            <person name="Szollosi G.J."/>
            <person name="Szarkandi J.G."/>
            <person name="Papp V."/>
            <person name="Albert L."/>
            <person name="Andreopoulos W."/>
            <person name="Angelini C."/>
            <person name="Antonin V."/>
            <person name="Barry K.W."/>
            <person name="Bougher N.L."/>
            <person name="Buchanan P."/>
            <person name="Buyck B."/>
            <person name="Bense V."/>
            <person name="Catcheside P."/>
            <person name="Chovatia M."/>
            <person name="Cooper J."/>
            <person name="Damon W."/>
            <person name="Desjardin D."/>
            <person name="Finy P."/>
            <person name="Geml J."/>
            <person name="Haridas S."/>
            <person name="Hughes K."/>
            <person name="Justo A."/>
            <person name="Karasinski D."/>
            <person name="Kautmanova I."/>
            <person name="Kiss B."/>
            <person name="Kocsube S."/>
            <person name="Kotiranta H."/>
            <person name="LaButti K.M."/>
            <person name="Lechner B.E."/>
            <person name="Liimatainen K."/>
            <person name="Lipzen A."/>
            <person name="Lukacs Z."/>
            <person name="Mihaltcheva S."/>
            <person name="Morgado L.N."/>
            <person name="Niskanen T."/>
            <person name="Noordeloos M.E."/>
            <person name="Ohm R.A."/>
            <person name="Ortiz-Santana B."/>
            <person name="Ovrebo C."/>
            <person name="Racz N."/>
            <person name="Riley R."/>
            <person name="Savchenko A."/>
            <person name="Shiryaev A."/>
            <person name="Soop K."/>
            <person name="Spirin V."/>
            <person name="Szebenyi C."/>
            <person name="Tomsovsky M."/>
            <person name="Tulloss R.E."/>
            <person name="Uehling J."/>
            <person name="Grigoriev I.V."/>
            <person name="Vagvolgyi C."/>
            <person name="Papp T."/>
            <person name="Martin F.M."/>
            <person name="Miettinen O."/>
            <person name="Hibbett D.S."/>
            <person name="Nagy L.G."/>
        </authorList>
    </citation>
    <scope>NUCLEOTIDE SEQUENCE [LARGE SCALE GENOMIC DNA]</scope>
    <source>
        <strain evidence="2 3">CBS 962.96</strain>
    </source>
</reference>
<name>A0A4S8LT35_DENBC</name>
<evidence type="ECO:0000313" key="2">
    <source>
        <dbReference type="EMBL" id="THU92098.1"/>
    </source>
</evidence>
<evidence type="ECO:0000256" key="1">
    <source>
        <dbReference type="SAM" id="MobiDB-lite"/>
    </source>
</evidence>
<sequence>MRTRTPSNKQIIKRFPPKSFQNNHRCSRRIITAARVKHIRDARCRRRQTRTVRSNGVPVLGNVQSQMPSQTHQPDVAELDVMRVFLRALQQAVDRLERRILGSSIGPMQLTGLSEIGDLMDTSP</sequence>
<evidence type="ECO:0000313" key="3">
    <source>
        <dbReference type="Proteomes" id="UP000297245"/>
    </source>
</evidence>
<gene>
    <name evidence="2" type="ORF">K435DRAFT_967813</name>
</gene>
<dbReference type="AlphaFoldDB" id="A0A4S8LT35"/>
<protein>
    <submittedName>
        <fullName evidence="2">Uncharacterized protein</fullName>
    </submittedName>
</protein>
<dbReference type="Proteomes" id="UP000297245">
    <property type="component" value="Unassembled WGS sequence"/>
</dbReference>
<feature type="region of interest" description="Disordered" evidence="1">
    <location>
        <begin position="47"/>
        <end position="71"/>
    </location>
</feature>
<keyword evidence="3" id="KW-1185">Reference proteome</keyword>
<dbReference type="EMBL" id="ML179287">
    <property type="protein sequence ID" value="THU92098.1"/>
    <property type="molecule type" value="Genomic_DNA"/>
</dbReference>
<proteinExistence type="predicted"/>
<feature type="compositionally biased region" description="Polar residues" evidence="1">
    <location>
        <begin position="62"/>
        <end position="71"/>
    </location>
</feature>
<accession>A0A4S8LT35</accession>